<dbReference type="PIRSF" id="PIRSF004761">
    <property type="entry name" value="Hydrgn_mat_HypA"/>
    <property type="match status" value="1"/>
</dbReference>
<feature type="binding site" evidence="4">
    <location>
        <position position="93"/>
    </location>
    <ligand>
        <name>Zn(2+)</name>
        <dbReference type="ChEBI" id="CHEBI:29105"/>
    </ligand>
</feature>
<sequence>MHELGVVFYVIDDVERVAKENDVEHIHSVTLEIGEVSSVIPEYLLDCWKWAIKKHDILIDCELKFEPIEAVTYCEDCQSNYSTVEFGKICPRCGSENTYLIKGNEFNIKEIEVY</sequence>
<gene>
    <name evidence="4" type="primary">hypA</name>
    <name evidence="5" type="ORF">SAMN02745114_00595</name>
</gene>
<dbReference type="PANTHER" id="PTHR34535:SF3">
    <property type="entry name" value="HYDROGENASE MATURATION FACTOR HYPA"/>
    <property type="match status" value="1"/>
</dbReference>
<dbReference type="GO" id="GO:0051604">
    <property type="term" value="P:protein maturation"/>
    <property type="evidence" value="ECO:0007669"/>
    <property type="project" value="InterPro"/>
</dbReference>
<dbReference type="STRING" id="290054.SAMN02745114_00595"/>
<dbReference type="GO" id="GO:0008270">
    <property type="term" value="F:zinc ion binding"/>
    <property type="evidence" value="ECO:0007669"/>
    <property type="project" value="UniProtKB-UniRule"/>
</dbReference>
<proteinExistence type="inferred from homology"/>
<dbReference type="PANTHER" id="PTHR34535">
    <property type="entry name" value="HYDROGENASE MATURATION FACTOR HYPA"/>
    <property type="match status" value="1"/>
</dbReference>
<dbReference type="Proteomes" id="UP000190657">
    <property type="component" value="Unassembled WGS sequence"/>
</dbReference>
<keyword evidence="3 4" id="KW-0862">Zinc</keyword>
<reference evidence="5 6" key="1">
    <citation type="submission" date="2017-02" db="EMBL/GenBank/DDBJ databases">
        <authorList>
            <person name="Peterson S.W."/>
        </authorList>
    </citation>
    <scope>NUCLEOTIDE SEQUENCE [LARGE SCALE GENOMIC DNA]</scope>
    <source>
        <strain evidence="5 6">ATCC 51222</strain>
    </source>
</reference>
<feature type="binding site" evidence="4">
    <location>
        <position position="2"/>
    </location>
    <ligand>
        <name>Ni(2+)</name>
        <dbReference type="ChEBI" id="CHEBI:49786"/>
    </ligand>
</feature>
<keyword evidence="2 4" id="KW-0479">Metal-binding</keyword>
<accession>A0A1T4KTA9</accession>
<feature type="binding site" evidence="4">
    <location>
        <position position="90"/>
    </location>
    <ligand>
        <name>Zn(2+)</name>
        <dbReference type="ChEBI" id="CHEBI:29105"/>
    </ligand>
</feature>
<dbReference type="OrthoDB" id="9800361at2"/>
<evidence type="ECO:0000313" key="6">
    <source>
        <dbReference type="Proteomes" id="UP000190657"/>
    </source>
</evidence>
<dbReference type="EMBL" id="FUWW01000005">
    <property type="protein sequence ID" value="SJZ45651.1"/>
    <property type="molecule type" value="Genomic_DNA"/>
</dbReference>
<evidence type="ECO:0000256" key="3">
    <source>
        <dbReference type="ARBA" id="ARBA00022833"/>
    </source>
</evidence>
<dbReference type="Gene3D" id="3.30.2320.80">
    <property type="match status" value="1"/>
</dbReference>
<keyword evidence="1 4" id="KW-0533">Nickel</keyword>
<evidence type="ECO:0000256" key="2">
    <source>
        <dbReference type="ARBA" id="ARBA00022723"/>
    </source>
</evidence>
<protein>
    <recommendedName>
        <fullName evidence="4">Hydrogenase maturation factor HypA</fullName>
    </recommendedName>
</protein>
<evidence type="ECO:0000256" key="1">
    <source>
        <dbReference type="ARBA" id="ARBA00022596"/>
    </source>
</evidence>
<organism evidence="5 6">
    <name type="scientific">Eubacterium coprostanoligenes</name>
    <dbReference type="NCBI Taxonomy" id="290054"/>
    <lineage>
        <taxon>Bacteria</taxon>
        <taxon>Bacillati</taxon>
        <taxon>Bacillota</taxon>
        <taxon>Clostridia</taxon>
        <taxon>Eubacteriales</taxon>
        <taxon>Eubacteriaceae</taxon>
        <taxon>Eubacterium</taxon>
    </lineage>
</organism>
<dbReference type="GO" id="GO:0016151">
    <property type="term" value="F:nickel cation binding"/>
    <property type="evidence" value="ECO:0007669"/>
    <property type="project" value="UniProtKB-UniRule"/>
</dbReference>
<dbReference type="RefSeq" id="WP_078768093.1">
    <property type="nucleotide sequence ID" value="NZ_FUWW01000005.1"/>
</dbReference>
<comment type="similarity">
    <text evidence="4">Belongs to the HypA/HybF family.</text>
</comment>
<feature type="binding site" evidence="4">
    <location>
        <position position="74"/>
    </location>
    <ligand>
        <name>Zn(2+)</name>
        <dbReference type="ChEBI" id="CHEBI:29105"/>
    </ligand>
</feature>
<dbReference type="InterPro" id="IPR000688">
    <property type="entry name" value="HypA/HybF"/>
</dbReference>
<feature type="binding site" evidence="4">
    <location>
        <position position="77"/>
    </location>
    <ligand>
        <name>Zn(2+)</name>
        <dbReference type="ChEBI" id="CHEBI:29105"/>
    </ligand>
</feature>
<comment type="function">
    <text evidence="4">Involved in the maturation of [NiFe] hydrogenases. Required for nickel insertion into the metal center of the hydrogenase.</text>
</comment>
<evidence type="ECO:0000256" key="4">
    <source>
        <dbReference type="HAMAP-Rule" id="MF_00213"/>
    </source>
</evidence>
<evidence type="ECO:0000313" key="5">
    <source>
        <dbReference type="EMBL" id="SJZ45651.1"/>
    </source>
</evidence>
<dbReference type="Pfam" id="PF01155">
    <property type="entry name" value="HypA"/>
    <property type="match status" value="1"/>
</dbReference>
<dbReference type="HAMAP" id="MF_00213">
    <property type="entry name" value="HypA_HybF"/>
    <property type="match status" value="1"/>
</dbReference>
<name>A0A1T4KTA9_9FIRM</name>
<dbReference type="AlphaFoldDB" id="A0A1T4KTA9"/>
<keyword evidence="6" id="KW-1185">Reference proteome</keyword>